<keyword evidence="2" id="KW-1185">Reference proteome</keyword>
<reference evidence="2" key="1">
    <citation type="journal article" date="2013" name="Science">
        <title>Comparative analysis of bat genomes provides insight into the evolution of flight and immunity.</title>
        <authorList>
            <person name="Zhang G."/>
            <person name="Cowled C."/>
            <person name="Shi Z."/>
            <person name="Huang Z."/>
            <person name="Bishop-Lilly K.A."/>
            <person name="Fang X."/>
            <person name="Wynne J.W."/>
            <person name="Xiong Z."/>
            <person name="Baker M.L."/>
            <person name="Zhao W."/>
            <person name="Tachedjian M."/>
            <person name="Zhu Y."/>
            <person name="Zhou P."/>
            <person name="Jiang X."/>
            <person name="Ng J."/>
            <person name="Yang L."/>
            <person name="Wu L."/>
            <person name="Xiao J."/>
            <person name="Feng Y."/>
            <person name="Chen Y."/>
            <person name="Sun X."/>
            <person name="Zhang Y."/>
            <person name="Marsh G.A."/>
            <person name="Crameri G."/>
            <person name="Broder C.C."/>
            <person name="Frey K.G."/>
            <person name="Wang L.F."/>
            <person name="Wang J."/>
        </authorList>
    </citation>
    <scope>NUCLEOTIDE SEQUENCE [LARGE SCALE GENOMIC DNA]</scope>
</reference>
<gene>
    <name evidence="1" type="ORF">PAL_GLEAN10001312</name>
</gene>
<dbReference type="Proteomes" id="UP000010552">
    <property type="component" value="Unassembled WGS sequence"/>
</dbReference>
<dbReference type="InParanoid" id="L5L406"/>
<organism evidence="1 2">
    <name type="scientific">Pteropus alecto</name>
    <name type="common">Black flying fox</name>
    <dbReference type="NCBI Taxonomy" id="9402"/>
    <lineage>
        <taxon>Eukaryota</taxon>
        <taxon>Metazoa</taxon>
        <taxon>Chordata</taxon>
        <taxon>Craniata</taxon>
        <taxon>Vertebrata</taxon>
        <taxon>Euteleostomi</taxon>
        <taxon>Mammalia</taxon>
        <taxon>Eutheria</taxon>
        <taxon>Laurasiatheria</taxon>
        <taxon>Chiroptera</taxon>
        <taxon>Yinpterochiroptera</taxon>
        <taxon>Pteropodoidea</taxon>
        <taxon>Pteropodidae</taxon>
        <taxon>Pteropodinae</taxon>
        <taxon>Pteropus</taxon>
    </lineage>
</organism>
<proteinExistence type="predicted"/>
<protein>
    <submittedName>
        <fullName evidence="1">Uncharacterized protein</fullName>
    </submittedName>
</protein>
<sequence>MVLPASPEVQEWVRKEKAWGQREQPLQNGAISLKFWLESELEFGHENPSESSADDQPPHSPQLFELVQVGYLDVDPNSGHRYLL</sequence>
<evidence type="ECO:0000313" key="1">
    <source>
        <dbReference type="EMBL" id="ELK18444.1"/>
    </source>
</evidence>
<evidence type="ECO:0000313" key="2">
    <source>
        <dbReference type="Proteomes" id="UP000010552"/>
    </source>
</evidence>
<dbReference type="EMBL" id="KB030315">
    <property type="protein sequence ID" value="ELK18444.1"/>
    <property type="molecule type" value="Genomic_DNA"/>
</dbReference>
<accession>L5L406</accession>
<dbReference type="AlphaFoldDB" id="L5L406"/>
<name>L5L406_PTEAL</name>